<proteinExistence type="predicted"/>
<dbReference type="GO" id="GO:0016853">
    <property type="term" value="F:isomerase activity"/>
    <property type="evidence" value="ECO:0007669"/>
    <property type="project" value="UniProtKB-KW"/>
</dbReference>
<dbReference type="Proteomes" id="UP000239990">
    <property type="component" value="Unassembled WGS sequence"/>
</dbReference>
<keyword evidence="1" id="KW-0443">Lipid metabolism</keyword>
<protein>
    <submittedName>
        <fullName evidence="3">Enoyl-CoA hydratase/isomerase family protein</fullName>
    </submittedName>
</protein>
<dbReference type="Pfam" id="PF00378">
    <property type="entry name" value="ECH_1"/>
    <property type="match status" value="1"/>
</dbReference>
<comment type="caution">
    <text evidence="3">The sequence shown here is derived from an EMBL/GenBank/DDBJ whole genome shotgun (WGS) entry which is preliminary data.</text>
</comment>
<dbReference type="GO" id="GO:0016829">
    <property type="term" value="F:lyase activity"/>
    <property type="evidence" value="ECO:0007669"/>
    <property type="project" value="UniProtKB-KW"/>
</dbReference>
<dbReference type="OrthoDB" id="8640475at2"/>
<dbReference type="PANTHER" id="PTHR11941:SF169">
    <property type="entry name" value="(7AS)-7A-METHYL-1,5-DIOXO-2,3,5,6,7,7A-HEXAHYDRO-1H-INDENE-CARBOXYL-COA HYDROLASE"/>
    <property type="match status" value="1"/>
</dbReference>
<dbReference type="RefSeq" id="WP_104142709.1">
    <property type="nucleotide sequence ID" value="NZ_PREU01000002.1"/>
</dbReference>
<keyword evidence="3" id="KW-0413">Isomerase</keyword>
<gene>
    <name evidence="3" type="ORF">C4E15_06280</name>
</gene>
<dbReference type="GO" id="GO:0006635">
    <property type="term" value="P:fatty acid beta-oxidation"/>
    <property type="evidence" value="ECO:0007669"/>
    <property type="project" value="TreeGrafter"/>
</dbReference>
<accession>A0A2S5GXN1</accession>
<evidence type="ECO:0000256" key="1">
    <source>
        <dbReference type="ARBA" id="ARBA00023098"/>
    </source>
</evidence>
<dbReference type="EMBL" id="PREU01000002">
    <property type="protein sequence ID" value="PPA77615.1"/>
    <property type="molecule type" value="Genomic_DNA"/>
</dbReference>
<dbReference type="PANTHER" id="PTHR11941">
    <property type="entry name" value="ENOYL-COA HYDRATASE-RELATED"/>
    <property type="match status" value="1"/>
</dbReference>
<name>A0A2S5GXN1_9BURK</name>
<sequence length="251" mass="26223">MSMVSIERDGGVAIVRYDRGGKANALNLAAMDALIEAATELARDDHIRAVVLTGTSALFSAGIDLKDPALWGHDDPLITQRALARGEMLCRAWTELPQVTVAAIEGAAVGGGAVLALACDWRVLADNALLRFPEVRLGLPLAWGGLPRLAALVGPARAKRALFTDLTLHADTAQAWGLADALAPQGDALAAALSLAREAAACPPLALRLSKRAIDAQFDASHLAHAQTDQFLLCHLLSPATAVSTPPQRSA</sequence>
<dbReference type="SUPFAM" id="SSF52096">
    <property type="entry name" value="ClpP/crotonase"/>
    <property type="match status" value="1"/>
</dbReference>
<dbReference type="Gene3D" id="3.90.226.10">
    <property type="entry name" value="2-enoyl-CoA Hydratase, Chain A, domain 1"/>
    <property type="match status" value="1"/>
</dbReference>
<dbReference type="AlphaFoldDB" id="A0A2S5GXN1"/>
<evidence type="ECO:0000256" key="2">
    <source>
        <dbReference type="ARBA" id="ARBA00023239"/>
    </source>
</evidence>
<dbReference type="InterPro" id="IPR029045">
    <property type="entry name" value="ClpP/crotonase-like_dom_sf"/>
</dbReference>
<dbReference type="InterPro" id="IPR001753">
    <property type="entry name" value="Enoyl-CoA_hydra/iso"/>
</dbReference>
<evidence type="ECO:0000313" key="3">
    <source>
        <dbReference type="EMBL" id="PPA77615.1"/>
    </source>
</evidence>
<keyword evidence="2" id="KW-0456">Lyase</keyword>
<reference evidence="3 4" key="1">
    <citation type="submission" date="2018-02" db="EMBL/GenBank/DDBJ databases">
        <title>Draft Genome of Achromobacter spanius stain 6.</title>
        <authorList>
            <person name="Gunasekera T.S."/>
            <person name="Radwan O."/>
            <person name="Ruiz O.N."/>
        </authorList>
    </citation>
    <scope>NUCLEOTIDE SEQUENCE [LARGE SCALE GENOMIC DNA]</scope>
    <source>
        <strain evidence="3 4">6</strain>
    </source>
</reference>
<organism evidence="3 4">
    <name type="scientific">Achromobacter spanius</name>
    <dbReference type="NCBI Taxonomy" id="217203"/>
    <lineage>
        <taxon>Bacteria</taxon>
        <taxon>Pseudomonadati</taxon>
        <taxon>Pseudomonadota</taxon>
        <taxon>Betaproteobacteria</taxon>
        <taxon>Burkholderiales</taxon>
        <taxon>Alcaligenaceae</taxon>
        <taxon>Achromobacter</taxon>
    </lineage>
</organism>
<dbReference type="CDD" id="cd06558">
    <property type="entry name" value="crotonase-like"/>
    <property type="match status" value="1"/>
</dbReference>
<evidence type="ECO:0000313" key="4">
    <source>
        <dbReference type="Proteomes" id="UP000239990"/>
    </source>
</evidence>